<keyword evidence="4" id="KW-1185">Reference proteome</keyword>
<evidence type="ECO:0000313" key="3">
    <source>
        <dbReference type="EMBL" id="UVI37548.1"/>
    </source>
</evidence>
<name>A0ABY5SWM4_9MICO</name>
<accession>A0ABY5SWM4</accession>
<dbReference type="EMBL" id="CP093443">
    <property type="protein sequence ID" value="UVI37548.1"/>
    <property type="molecule type" value="Genomic_DNA"/>
</dbReference>
<evidence type="ECO:0000256" key="2">
    <source>
        <dbReference type="SAM" id="SignalP"/>
    </source>
</evidence>
<evidence type="ECO:0000256" key="1">
    <source>
        <dbReference type="SAM" id="MobiDB-lite"/>
    </source>
</evidence>
<protein>
    <recommendedName>
        <fullName evidence="5">Lipoprotein</fullName>
    </recommendedName>
</protein>
<dbReference type="PROSITE" id="PS51257">
    <property type="entry name" value="PROKAR_LIPOPROTEIN"/>
    <property type="match status" value="1"/>
</dbReference>
<proteinExistence type="predicted"/>
<evidence type="ECO:0008006" key="5">
    <source>
        <dbReference type="Google" id="ProtNLM"/>
    </source>
</evidence>
<sequence length="222" mass="23475">MKNSVIVTATVALAMMLSGCSALKVTSSEEAGSKPAQVGIDDGSSTASATPTQAQIPDGMAETPVELGDECPVDVSLAMGPEWMDESGYDGYRLFSSDTDAIITVNCFEDDESSAKDLIDKARERMFSTSGSTKVSDATGALEGGEYWTVHGRLSGDDMRAVNKQESVFFGVVAGVSVDGTLFKVSVDMLAPADDAKAAEEFRQMLPTVRLDDEELKAPTFT</sequence>
<reference evidence="3" key="1">
    <citation type="submission" date="2022-03" db="EMBL/GenBank/DDBJ databases">
        <title>Brevibacterium spongiae sp. nov., isolated from marine sponge.</title>
        <authorList>
            <person name="Li Z."/>
            <person name="Zhang M."/>
        </authorList>
    </citation>
    <scope>NUCLEOTIDE SEQUENCE</scope>
    <source>
        <strain evidence="3">WHS-Z9</strain>
    </source>
</reference>
<feature type="signal peptide" evidence="2">
    <location>
        <begin position="1"/>
        <end position="24"/>
    </location>
</feature>
<organism evidence="3 4">
    <name type="scientific">Brevibacterium spongiae</name>
    <dbReference type="NCBI Taxonomy" id="2909672"/>
    <lineage>
        <taxon>Bacteria</taxon>
        <taxon>Bacillati</taxon>
        <taxon>Actinomycetota</taxon>
        <taxon>Actinomycetes</taxon>
        <taxon>Micrococcales</taxon>
        <taxon>Brevibacteriaceae</taxon>
        <taxon>Brevibacterium</taxon>
    </lineage>
</organism>
<dbReference type="Proteomes" id="UP001064879">
    <property type="component" value="Chromosome"/>
</dbReference>
<gene>
    <name evidence="3" type="ORF">L1F31_07835</name>
</gene>
<feature type="region of interest" description="Disordered" evidence="1">
    <location>
        <begin position="31"/>
        <end position="55"/>
    </location>
</feature>
<dbReference type="RefSeq" id="WP_265420086.1">
    <property type="nucleotide sequence ID" value="NZ_CP093443.1"/>
</dbReference>
<keyword evidence="2" id="KW-0732">Signal</keyword>
<evidence type="ECO:0000313" key="4">
    <source>
        <dbReference type="Proteomes" id="UP001064879"/>
    </source>
</evidence>
<feature type="chain" id="PRO_5047548256" description="Lipoprotein" evidence="2">
    <location>
        <begin position="25"/>
        <end position="222"/>
    </location>
</feature>
<feature type="compositionally biased region" description="Polar residues" evidence="1">
    <location>
        <begin position="43"/>
        <end position="55"/>
    </location>
</feature>